<proteinExistence type="predicted"/>
<name>A0A7J7MCL0_9MAGN</name>
<dbReference type="GO" id="GO:0052381">
    <property type="term" value="F:tRNA dimethylallyltransferase activity"/>
    <property type="evidence" value="ECO:0007669"/>
    <property type="project" value="TreeGrafter"/>
</dbReference>
<keyword evidence="3" id="KW-0547">Nucleotide-binding</keyword>
<evidence type="ECO:0000256" key="4">
    <source>
        <dbReference type="ARBA" id="ARBA00022840"/>
    </source>
</evidence>
<keyword evidence="1" id="KW-0808">Transferase</keyword>
<dbReference type="GO" id="GO:0009691">
    <property type="term" value="P:cytokinin biosynthetic process"/>
    <property type="evidence" value="ECO:0007669"/>
    <property type="project" value="UniProtKB-KW"/>
</dbReference>
<dbReference type="GO" id="GO:0006400">
    <property type="term" value="P:tRNA modification"/>
    <property type="evidence" value="ECO:0007669"/>
    <property type="project" value="TreeGrafter"/>
</dbReference>
<evidence type="ECO:0000313" key="5">
    <source>
        <dbReference type="EMBL" id="KAF6152478.1"/>
    </source>
</evidence>
<keyword evidence="4" id="KW-0067">ATP-binding</keyword>
<dbReference type="OrthoDB" id="775260at2759"/>
<dbReference type="Gene3D" id="1.10.287.890">
    <property type="entry name" value="Crystal structure of tRNA isopentenylpyrophosphate transferase (bh2366) domain"/>
    <property type="match status" value="1"/>
</dbReference>
<organism evidence="5 6">
    <name type="scientific">Kingdonia uniflora</name>
    <dbReference type="NCBI Taxonomy" id="39325"/>
    <lineage>
        <taxon>Eukaryota</taxon>
        <taxon>Viridiplantae</taxon>
        <taxon>Streptophyta</taxon>
        <taxon>Embryophyta</taxon>
        <taxon>Tracheophyta</taxon>
        <taxon>Spermatophyta</taxon>
        <taxon>Magnoliopsida</taxon>
        <taxon>Ranunculales</taxon>
        <taxon>Circaeasteraceae</taxon>
        <taxon>Kingdonia</taxon>
    </lineage>
</organism>
<dbReference type="EMBL" id="JACGCM010001627">
    <property type="protein sequence ID" value="KAF6152478.1"/>
    <property type="molecule type" value="Genomic_DNA"/>
</dbReference>
<dbReference type="SUPFAM" id="SSF57667">
    <property type="entry name" value="beta-beta-alpha zinc fingers"/>
    <property type="match status" value="1"/>
</dbReference>
<evidence type="ECO:0000256" key="1">
    <source>
        <dbReference type="ARBA" id="ARBA00022679"/>
    </source>
</evidence>
<comment type="caution">
    <text evidence="5">The sequence shown here is derived from an EMBL/GenBank/DDBJ whole genome shotgun (WGS) entry which is preliminary data.</text>
</comment>
<keyword evidence="2" id="KW-0203">Cytokinin biosynthesis</keyword>
<dbReference type="InterPro" id="IPR039657">
    <property type="entry name" value="Dimethylallyltransferase"/>
</dbReference>
<evidence type="ECO:0000313" key="6">
    <source>
        <dbReference type="Proteomes" id="UP000541444"/>
    </source>
</evidence>
<dbReference type="GO" id="GO:0005739">
    <property type="term" value="C:mitochondrion"/>
    <property type="evidence" value="ECO:0007669"/>
    <property type="project" value="TreeGrafter"/>
</dbReference>
<dbReference type="Gene3D" id="1.10.20.140">
    <property type="match status" value="1"/>
</dbReference>
<gene>
    <name evidence="5" type="ORF">GIB67_023172</name>
</gene>
<dbReference type="Proteomes" id="UP000541444">
    <property type="component" value="Unassembled WGS sequence"/>
</dbReference>
<dbReference type="GO" id="GO:0005524">
    <property type="term" value="F:ATP binding"/>
    <property type="evidence" value="ECO:0007669"/>
    <property type="project" value="UniProtKB-KW"/>
</dbReference>
<dbReference type="AlphaFoldDB" id="A0A7J7MCL0"/>
<keyword evidence="6" id="KW-1185">Reference proteome</keyword>
<dbReference type="PANTHER" id="PTHR11088:SF82">
    <property type="entry name" value="TRNA DIMETHYLALLYLTRANSFERASE 2"/>
    <property type="match status" value="1"/>
</dbReference>
<protein>
    <submittedName>
        <fullName evidence="5">Uncharacterized protein</fullName>
    </submittedName>
</protein>
<dbReference type="Pfam" id="PF01715">
    <property type="entry name" value="IPPT"/>
    <property type="match status" value="2"/>
</dbReference>
<dbReference type="PANTHER" id="PTHR11088">
    <property type="entry name" value="TRNA DIMETHYLALLYLTRANSFERASE"/>
    <property type="match status" value="1"/>
</dbReference>
<dbReference type="Gene3D" id="3.30.160.60">
    <property type="entry name" value="Classic Zinc Finger"/>
    <property type="match status" value="1"/>
</dbReference>
<dbReference type="FunFam" id="3.30.160.60:FF:002405">
    <property type="entry name" value="tRNA dimethylallyltransferase"/>
    <property type="match status" value="1"/>
</dbReference>
<sequence length="443" mass="50425">MKFLGGGTEVGLGLFPLCDPRVSVYLIVYCTQALVSPFILDDLLDDTEDDCLDRSCGDEQPGCKFELEGDGSAISYDRLKEIDSDAANRIHPNDHRKVNQYLRLYARSGVLPSKIFQGKVSEVQFSPCSVASLKIATCSFLYSCQLLSPLKFSFTNYAITLVDNVLILNAAGQKWGRADSFRYDCCFICVDASLPVLDKYVEQRVDCMMDAGLLTEVYEIYSRNADYTRGLRQAIGVREFEDFLRFHLSETEPFQPSVKDSTMPKKKAEILKDNLSTILDTSDSKHKILLDEAIDKLKTNTRRLVRRQKRRFNRLQALFGWNLHYVDATETLLGTSHGSWLKQVIEPSTQIIKSFLYDNTSLLPYSVELNDVERQKVVSRHLWTQFMCKACGNRILRGAHEWEQHQQGRGHRKRVQSLIKSKQFLLNSSPAPEPVSDFKTTAP</sequence>
<accession>A0A7J7MCL0</accession>
<evidence type="ECO:0000256" key="3">
    <source>
        <dbReference type="ARBA" id="ARBA00022741"/>
    </source>
</evidence>
<evidence type="ECO:0000256" key="2">
    <source>
        <dbReference type="ARBA" id="ARBA00022712"/>
    </source>
</evidence>
<reference evidence="5 6" key="1">
    <citation type="journal article" date="2020" name="IScience">
        <title>Genome Sequencing of the Endangered Kingdonia uniflora (Circaeasteraceae, Ranunculales) Reveals Potential Mechanisms of Evolutionary Specialization.</title>
        <authorList>
            <person name="Sun Y."/>
            <person name="Deng T."/>
            <person name="Zhang A."/>
            <person name="Moore M.J."/>
            <person name="Landis J.B."/>
            <person name="Lin N."/>
            <person name="Zhang H."/>
            <person name="Zhang X."/>
            <person name="Huang J."/>
            <person name="Zhang X."/>
            <person name="Sun H."/>
            <person name="Wang H."/>
        </authorList>
    </citation>
    <scope>NUCLEOTIDE SEQUENCE [LARGE SCALE GENOMIC DNA]</scope>
    <source>
        <strain evidence="5">TB1705</strain>
        <tissue evidence="5">Leaf</tissue>
    </source>
</reference>
<dbReference type="InterPro" id="IPR036236">
    <property type="entry name" value="Znf_C2H2_sf"/>
</dbReference>